<dbReference type="EMBL" id="JASCZI010062561">
    <property type="protein sequence ID" value="MED6140627.1"/>
    <property type="molecule type" value="Genomic_DNA"/>
</dbReference>
<comment type="caution">
    <text evidence="1">The sequence shown here is derived from an EMBL/GenBank/DDBJ whole genome shotgun (WGS) entry which is preliminary data.</text>
</comment>
<evidence type="ECO:0000313" key="2">
    <source>
        <dbReference type="Proteomes" id="UP001341840"/>
    </source>
</evidence>
<protein>
    <submittedName>
        <fullName evidence="1">Uncharacterized protein</fullName>
    </submittedName>
</protein>
<organism evidence="1 2">
    <name type="scientific">Stylosanthes scabra</name>
    <dbReference type="NCBI Taxonomy" id="79078"/>
    <lineage>
        <taxon>Eukaryota</taxon>
        <taxon>Viridiplantae</taxon>
        <taxon>Streptophyta</taxon>
        <taxon>Embryophyta</taxon>
        <taxon>Tracheophyta</taxon>
        <taxon>Spermatophyta</taxon>
        <taxon>Magnoliopsida</taxon>
        <taxon>eudicotyledons</taxon>
        <taxon>Gunneridae</taxon>
        <taxon>Pentapetalae</taxon>
        <taxon>rosids</taxon>
        <taxon>fabids</taxon>
        <taxon>Fabales</taxon>
        <taxon>Fabaceae</taxon>
        <taxon>Papilionoideae</taxon>
        <taxon>50 kb inversion clade</taxon>
        <taxon>dalbergioids sensu lato</taxon>
        <taxon>Dalbergieae</taxon>
        <taxon>Pterocarpus clade</taxon>
        <taxon>Stylosanthes</taxon>
    </lineage>
</organism>
<feature type="non-terminal residue" evidence="1">
    <location>
        <position position="1"/>
    </location>
</feature>
<sequence>TLLGMSRRDWVYVRNWWVTPRRGSTRLGVGGMGLGYSEAALKRLVFLRYGSLLGGRLGQQAICYRKAKVARAKGDSEAPR</sequence>
<keyword evidence="2" id="KW-1185">Reference proteome</keyword>
<reference evidence="1 2" key="1">
    <citation type="journal article" date="2023" name="Plants (Basel)">
        <title>Bridging the Gap: Combining Genomics and Transcriptomics Approaches to Understand Stylosanthes scabra, an Orphan Legume from the Brazilian Caatinga.</title>
        <authorList>
            <person name="Ferreira-Neto J.R.C."/>
            <person name="da Silva M.D."/>
            <person name="Binneck E."/>
            <person name="de Melo N.F."/>
            <person name="da Silva R.H."/>
            <person name="de Melo A.L.T.M."/>
            <person name="Pandolfi V."/>
            <person name="Bustamante F.O."/>
            <person name="Brasileiro-Vidal A.C."/>
            <person name="Benko-Iseppon A.M."/>
        </authorList>
    </citation>
    <scope>NUCLEOTIDE SEQUENCE [LARGE SCALE GENOMIC DNA]</scope>
    <source>
        <tissue evidence="1">Leaves</tissue>
    </source>
</reference>
<dbReference type="Proteomes" id="UP001341840">
    <property type="component" value="Unassembled WGS sequence"/>
</dbReference>
<name>A0ABU6SW27_9FABA</name>
<proteinExistence type="predicted"/>
<accession>A0ABU6SW27</accession>
<gene>
    <name evidence="1" type="ORF">PIB30_095072</name>
</gene>
<evidence type="ECO:0000313" key="1">
    <source>
        <dbReference type="EMBL" id="MED6140627.1"/>
    </source>
</evidence>